<organism evidence="1 2">
    <name type="scientific">Janthinobacterium rivuli</name>
    <dbReference type="NCBI Taxonomy" id="2751478"/>
    <lineage>
        <taxon>Bacteria</taxon>
        <taxon>Pseudomonadati</taxon>
        <taxon>Pseudomonadota</taxon>
        <taxon>Betaproteobacteria</taxon>
        <taxon>Burkholderiales</taxon>
        <taxon>Oxalobacteraceae</taxon>
        <taxon>Janthinobacterium</taxon>
    </lineage>
</organism>
<dbReference type="EMBL" id="CP121464">
    <property type="protein sequence ID" value="WFR80316.1"/>
    <property type="molecule type" value="Genomic_DNA"/>
</dbReference>
<gene>
    <name evidence="1" type="ORF">P9875_03830</name>
</gene>
<reference evidence="1 2" key="1">
    <citation type="submission" date="2023-04" db="EMBL/GenBank/DDBJ databases">
        <title>Nanopore sequencing of Janthinobacterium from water.</title>
        <authorList>
            <person name="Ciuchcinski K."/>
            <person name="Rokowska A."/>
            <person name="Dziewit L."/>
        </authorList>
    </citation>
    <scope>NUCLEOTIDE SEQUENCE [LARGE SCALE GENOMIC DNA]</scope>
    <source>
        <strain evidence="1 2">DEMB2</strain>
    </source>
</reference>
<evidence type="ECO:0000313" key="2">
    <source>
        <dbReference type="Proteomes" id="UP001219584"/>
    </source>
</evidence>
<sequence length="102" mass="10790">MLALVLRGGPLTAYDSIAALRAQLTAPAYYVAHKLVAHAGKRAIFQGRVVQASATDLLVFLDAAVVSGDLRPMLLAPVFEGIPAQVIHIDEDVLHVYTASPA</sequence>
<name>A0ABY8I7F2_9BURK</name>
<protein>
    <submittedName>
        <fullName evidence="1">Uncharacterized protein</fullName>
    </submittedName>
</protein>
<accession>A0ABY8I7F2</accession>
<dbReference type="Proteomes" id="UP001219584">
    <property type="component" value="Chromosome"/>
</dbReference>
<proteinExistence type="predicted"/>
<keyword evidence="2" id="KW-1185">Reference proteome</keyword>
<evidence type="ECO:0000313" key="1">
    <source>
        <dbReference type="EMBL" id="WFR80316.1"/>
    </source>
</evidence>
<dbReference type="RefSeq" id="WP_278317615.1">
    <property type="nucleotide sequence ID" value="NZ_CP121464.1"/>
</dbReference>